<dbReference type="GeneID" id="96879002"/>
<dbReference type="GO" id="GO:0030145">
    <property type="term" value="F:manganese ion binding"/>
    <property type="evidence" value="ECO:0007669"/>
    <property type="project" value="UniProtKB-UniRule"/>
</dbReference>
<evidence type="ECO:0000256" key="4">
    <source>
        <dbReference type="ARBA" id="ARBA00022833"/>
    </source>
</evidence>
<dbReference type="Gene3D" id="3.90.79.10">
    <property type="entry name" value="Nucleoside Triphosphate Pyrophosphohydrolase"/>
    <property type="match status" value="1"/>
</dbReference>
<dbReference type="EMBL" id="CP123498">
    <property type="protein sequence ID" value="WGL95604.1"/>
    <property type="molecule type" value="Genomic_DNA"/>
</dbReference>
<keyword evidence="3 9" id="KW-0378">Hydrolase</keyword>
<evidence type="ECO:0000256" key="9">
    <source>
        <dbReference type="HAMAP-Rule" id="MF_00297"/>
    </source>
</evidence>
<dbReference type="EC" id="3.6.1.22" evidence="9"/>
<feature type="binding site" evidence="9">
    <location>
        <position position="112"/>
    </location>
    <ligand>
        <name>substrate</name>
    </ligand>
</feature>
<comment type="cofactor">
    <cofactor evidence="9">
        <name>Mg(2+)</name>
        <dbReference type="ChEBI" id="CHEBI:18420"/>
    </cofactor>
    <cofactor evidence="9">
        <name>Mn(2+)</name>
        <dbReference type="ChEBI" id="CHEBI:29035"/>
    </cofactor>
    <text evidence="9">Divalent metal cations. Mg(2+) or Mn(2+).</text>
</comment>
<comment type="similarity">
    <text evidence="1 9">Belongs to the Nudix hydrolase family. NudC subfamily.</text>
</comment>
<evidence type="ECO:0000313" key="15">
    <source>
        <dbReference type="EMBL" id="WGM05657.1"/>
    </source>
</evidence>
<feature type="binding site" evidence="9">
    <location>
        <position position="180"/>
    </location>
    <ligand>
        <name>a divalent metal cation</name>
        <dbReference type="ChEBI" id="CHEBI:60240"/>
        <label>1</label>
    </ligand>
</feature>
<feature type="binding site" evidence="9">
    <location>
        <position position="99"/>
    </location>
    <ligand>
        <name>Zn(2+)</name>
        <dbReference type="ChEBI" id="CHEBI:29105"/>
    </ligand>
</feature>
<organism evidence="11">
    <name type="scientific">Arsenophonus nasoniae</name>
    <name type="common">son-killer infecting Nasonia vitripennis</name>
    <dbReference type="NCBI Taxonomy" id="638"/>
    <lineage>
        <taxon>Bacteria</taxon>
        <taxon>Pseudomonadati</taxon>
        <taxon>Pseudomonadota</taxon>
        <taxon>Gammaproteobacteria</taxon>
        <taxon>Enterobacterales</taxon>
        <taxon>Morganellaceae</taxon>
        <taxon>Arsenophonus</taxon>
    </lineage>
</organism>
<comment type="subunit">
    <text evidence="9">Homodimer.</text>
</comment>
<keyword evidence="5 9" id="KW-0460">Magnesium</keyword>
<reference evidence="12 16" key="2">
    <citation type="submission" date="2019-03" db="EMBL/GenBank/DDBJ databases">
        <title>Long-read sequencing reveals hyperdense prophage content in a complex bacterial symbiont genome.</title>
        <authorList>
            <person name="Frost C.L."/>
            <person name="Siozios S."/>
            <person name="Nadal-Jimenez P."/>
            <person name="Brockhurst M.A."/>
            <person name="King K.C."/>
            <person name="Darby A.C."/>
            <person name="Hurst G.D.D."/>
        </authorList>
    </citation>
    <scope>NUCLEOTIDE SEQUENCE [LARGE SCALE GENOMIC DNA]</scope>
    <source>
        <strain evidence="12 16">FIN</strain>
    </source>
</reference>
<dbReference type="Proteomes" id="UP001177592">
    <property type="component" value="Chromosome"/>
</dbReference>
<dbReference type="InterPro" id="IPR020084">
    <property type="entry name" value="NUDIX_hydrolase_CS"/>
</dbReference>
<feature type="binding site" evidence="9">
    <location>
        <position position="125"/>
    </location>
    <ligand>
        <name>substrate</name>
    </ligand>
</feature>
<dbReference type="GO" id="GO:0006742">
    <property type="term" value="P:NADP+ catabolic process"/>
    <property type="evidence" value="ECO:0007669"/>
    <property type="project" value="TreeGrafter"/>
</dbReference>
<dbReference type="GO" id="GO:0008270">
    <property type="term" value="F:zinc ion binding"/>
    <property type="evidence" value="ECO:0007669"/>
    <property type="project" value="UniProtKB-UniRule"/>
</dbReference>
<evidence type="ECO:0000256" key="1">
    <source>
        <dbReference type="ARBA" id="ARBA00009595"/>
    </source>
</evidence>
<gene>
    <name evidence="9 11" type="primary">nudC</name>
    <name evidence="11" type="ORF">ARN_32820</name>
    <name evidence="12" type="ORF">ArsFIN_41400</name>
    <name evidence="13" type="ORF">QE207_02980</name>
    <name evidence="14" type="ORF">QE210_16575</name>
    <name evidence="15" type="ORF">QE258_19735</name>
</gene>
<feature type="binding site" evidence="9">
    <location>
        <position position="160"/>
    </location>
    <ligand>
        <name>a divalent metal cation</name>
        <dbReference type="ChEBI" id="CHEBI:60240"/>
        <label>1</label>
    </ligand>
</feature>
<feature type="binding site" evidence="9">
    <location>
        <position position="176"/>
    </location>
    <ligand>
        <name>a divalent metal cation</name>
        <dbReference type="ChEBI" id="CHEBI:60240"/>
        <label>2</label>
    </ligand>
</feature>
<dbReference type="EMBL" id="CP038613">
    <property type="protein sequence ID" value="QBY45529.1"/>
    <property type="molecule type" value="Genomic_DNA"/>
</dbReference>
<evidence type="ECO:0000259" key="10">
    <source>
        <dbReference type="PROSITE" id="PS51462"/>
    </source>
</evidence>
<evidence type="ECO:0000256" key="5">
    <source>
        <dbReference type="ARBA" id="ARBA00022842"/>
    </source>
</evidence>
<feature type="binding site" evidence="9">
    <location>
        <position position="120"/>
    </location>
    <ligand>
        <name>Zn(2+)</name>
        <dbReference type="ChEBI" id="CHEBI:29105"/>
    </ligand>
</feature>
<dbReference type="GO" id="GO:0005829">
    <property type="term" value="C:cytosol"/>
    <property type="evidence" value="ECO:0007669"/>
    <property type="project" value="TreeGrafter"/>
</dbReference>
<dbReference type="Proteomes" id="UP000295134">
    <property type="component" value="Chromosome"/>
</dbReference>
<accession>D2U3P9</accession>
<feature type="binding site" evidence="9">
    <location>
        <position position="221"/>
    </location>
    <ligand>
        <name>a divalent metal cation</name>
        <dbReference type="ChEBI" id="CHEBI:60240"/>
        <label>3</label>
    </ligand>
</feature>
<dbReference type="Gene3D" id="3.90.79.20">
    <property type="match status" value="1"/>
</dbReference>
<evidence type="ECO:0000256" key="3">
    <source>
        <dbReference type="ARBA" id="ARBA00022801"/>
    </source>
</evidence>
<feature type="binding site" evidence="9">
    <location>
        <position position="243"/>
    </location>
    <ligand>
        <name>substrate</name>
    </ligand>
</feature>
<comment type="function">
    <text evidence="9">mRNA decapping enzyme that specifically removes the nicotinamide adenine dinucleotide (NAD) cap from a subset of mRNAs by hydrolyzing the diphosphate linkage to produce nicotinamide mononucleotide (NMN) and 5' monophosphate mRNA. The NAD-cap is present at the 5'-end of some mRNAs and stabilizes RNA against 5'-processing. Has preference for mRNAs with a 5'-end purine. Catalyzes the hydrolysis of a broad range of dinucleotide pyrophosphates.</text>
</comment>
<dbReference type="FunFam" id="3.90.79.20:FF:000001">
    <property type="entry name" value="NADH pyrophosphatase"/>
    <property type="match status" value="1"/>
</dbReference>
<dbReference type="InterPro" id="IPR050241">
    <property type="entry name" value="NAD-cap_RNA_hydrolase_NudC"/>
</dbReference>
<dbReference type="EMBL" id="CP123504">
    <property type="protein sequence ID" value="WGM01401.1"/>
    <property type="molecule type" value="Genomic_DNA"/>
</dbReference>
<dbReference type="KEGG" id="ans:ArsFIN_41400"/>
<evidence type="ECO:0000313" key="12">
    <source>
        <dbReference type="EMBL" id="QBY45529.1"/>
    </source>
</evidence>
<evidence type="ECO:0000256" key="8">
    <source>
        <dbReference type="ARBA" id="ARBA00023679"/>
    </source>
</evidence>
<feature type="binding site" evidence="9">
    <location>
        <begin position="194"/>
        <end position="201"/>
    </location>
    <ligand>
        <name>substrate</name>
    </ligand>
</feature>
<feature type="binding site" evidence="9">
    <location>
        <position position="70"/>
    </location>
    <ligand>
        <name>substrate</name>
    </ligand>
</feature>
<feature type="domain" description="Nudix hydrolase" evidence="10">
    <location>
        <begin position="126"/>
        <end position="251"/>
    </location>
</feature>
<feature type="binding site" evidence="9">
    <location>
        <position position="180"/>
    </location>
    <ligand>
        <name>a divalent metal cation</name>
        <dbReference type="ChEBI" id="CHEBI:60240"/>
        <label>3</label>
    </ligand>
</feature>
<name>D2U3P9_9GAMM</name>
<dbReference type="Proteomes" id="UP001177595">
    <property type="component" value="Chromosome"/>
</dbReference>
<feature type="binding site" evidence="9">
    <location>
        <position position="176"/>
    </location>
    <ligand>
        <name>a divalent metal cation</name>
        <dbReference type="ChEBI" id="CHEBI:60240"/>
        <label>3</label>
    </ligand>
</feature>
<evidence type="ECO:0000313" key="11">
    <source>
        <dbReference type="EMBL" id="CBA76019.1"/>
    </source>
</evidence>
<dbReference type="CDD" id="cd03429">
    <property type="entry name" value="NUDIX_NADH_pyrophosphatase_Nudt13"/>
    <property type="match status" value="1"/>
</dbReference>
<dbReference type="GO" id="GO:0000287">
    <property type="term" value="F:magnesium ion binding"/>
    <property type="evidence" value="ECO:0007669"/>
    <property type="project" value="UniProtKB-UniRule"/>
</dbReference>
<keyword evidence="17" id="KW-1185">Reference proteome</keyword>
<dbReference type="NCBIfam" id="NF001299">
    <property type="entry name" value="PRK00241.1"/>
    <property type="match status" value="1"/>
</dbReference>
<feature type="short sequence motif" description="Nudix box" evidence="9">
    <location>
        <begin position="161"/>
        <end position="182"/>
    </location>
</feature>
<reference evidence="13" key="3">
    <citation type="submission" date="2023-04" db="EMBL/GenBank/DDBJ databases">
        <title>Genome dynamics across the evolutionary transition to endosymbiosis.</title>
        <authorList>
            <person name="Siozios S."/>
            <person name="Nadal-Jimenez P."/>
            <person name="Azagi T."/>
            <person name="Sprong H."/>
            <person name="Frost C.L."/>
            <person name="Parratt S.R."/>
            <person name="Taylor G."/>
            <person name="Brettell L."/>
            <person name="Lew K.C."/>
            <person name="Croft L."/>
            <person name="King K.C."/>
            <person name="Brockhurst M.A."/>
            <person name="Hypsa V."/>
            <person name="Novakova E."/>
            <person name="Darby A.C."/>
            <person name="Hurst G.D.D."/>
        </authorList>
    </citation>
    <scope>NUCLEOTIDE SEQUENCE</scope>
    <source>
        <strain evidence="13">AIh</strain>
        <strain evidence="15">ANv_CAN</strain>
        <strain evidence="14">APv</strain>
    </source>
</reference>
<dbReference type="RefSeq" id="WP_026823512.1">
    <property type="nucleotide sequence ID" value="NZ_CP038613.1"/>
</dbReference>
<evidence type="ECO:0000313" key="17">
    <source>
        <dbReference type="Proteomes" id="UP001177592"/>
    </source>
</evidence>
<evidence type="ECO:0000256" key="6">
    <source>
        <dbReference type="ARBA" id="ARBA00023027"/>
    </source>
</evidence>
<feature type="binding site" evidence="9">
    <location>
        <position position="26"/>
    </location>
    <ligand>
        <name>substrate</name>
    </ligand>
</feature>
<dbReference type="EC" id="3.6.1.-" evidence="9"/>
<dbReference type="PANTHER" id="PTHR42904">
    <property type="entry name" value="NUDIX HYDROLASE, NUDC SUBFAMILY"/>
    <property type="match status" value="1"/>
</dbReference>
<comment type="catalytic activity">
    <reaction evidence="9">
        <text>NADH + H2O = reduced beta-nicotinamide D-ribonucleotide + AMP + 2 H(+)</text>
        <dbReference type="Rhea" id="RHEA:48868"/>
        <dbReference type="ChEBI" id="CHEBI:15377"/>
        <dbReference type="ChEBI" id="CHEBI:15378"/>
        <dbReference type="ChEBI" id="CHEBI:57945"/>
        <dbReference type="ChEBI" id="CHEBI:90832"/>
        <dbReference type="ChEBI" id="CHEBI:456215"/>
        <dbReference type="EC" id="3.6.1.22"/>
    </reaction>
</comment>
<proteinExistence type="inferred from homology"/>
<keyword evidence="2 9" id="KW-0479">Metal-binding</keyword>
<dbReference type="InterPro" id="IPR022925">
    <property type="entry name" value="RNA_Hydrolase_NudC"/>
</dbReference>
<dbReference type="InterPro" id="IPR000086">
    <property type="entry name" value="NUDIX_hydrolase_dom"/>
</dbReference>
<feature type="binding site" evidence="9">
    <location>
        <position position="117"/>
    </location>
    <ligand>
        <name>Zn(2+)</name>
        <dbReference type="ChEBI" id="CHEBI:29105"/>
    </ligand>
</feature>
<dbReference type="EMBL" id="FN545258">
    <property type="protein sequence ID" value="CBA76019.1"/>
    <property type="molecule type" value="Genomic_DNA"/>
</dbReference>
<dbReference type="PROSITE" id="PS51462">
    <property type="entry name" value="NUDIX"/>
    <property type="match status" value="1"/>
</dbReference>
<evidence type="ECO:0000313" key="14">
    <source>
        <dbReference type="EMBL" id="WGM01401.1"/>
    </source>
</evidence>
<dbReference type="Proteomes" id="UP001177597">
    <property type="component" value="Chromosome"/>
</dbReference>
<dbReference type="Pfam" id="PF00293">
    <property type="entry name" value="NUDIX"/>
    <property type="match status" value="1"/>
</dbReference>
<comment type="catalytic activity">
    <reaction evidence="8">
        <text>a 5'-end NAD(+)-phospho-ribonucleoside in mRNA + H2O = a 5'-end phospho-adenosine-phospho-ribonucleoside in mRNA + beta-nicotinamide D-ribonucleotide + 2 H(+)</text>
        <dbReference type="Rhea" id="RHEA:60876"/>
        <dbReference type="Rhea" id="RHEA-COMP:15698"/>
        <dbReference type="Rhea" id="RHEA-COMP:15719"/>
        <dbReference type="ChEBI" id="CHEBI:14649"/>
        <dbReference type="ChEBI" id="CHEBI:15377"/>
        <dbReference type="ChEBI" id="CHEBI:15378"/>
        <dbReference type="ChEBI" id="CHEBI:144029"/>
        <dbReference type="ChEBI" id="CHEBI:144051"/>
    </reaction>
    <physiologicalReaction direction="left-to-right" evidence="8">
        <dbReference type="Rhea" id="RHEA:60877"/>
    </physiologicalReaction>
</comment>
<evidence type="ECO:0000313" key="13">
    <source>
        <dbReference type="EMBL" id="WGL95604.1"/>
    </source>
</evidence>
<evidence type="ECO:0000256" key="2">
    <source>
        <dbReference type="ARBA" id="ARBA00022723"/>
    </source>
</evidence>
<dbReference type="HAMAP" id="MF_00297">
    <property type="entry name" value="Nudix_NudC"/>
    <property type="match status" value="1"/>
</dbReference>
<dbReference type="PANTHER" id="PTHR42904:SF6">
    <property type="entry name" value="NAD-CAPPED RNA HYDROLASE NUDT12"/>
    <property type="match status" value="1"/>
</dbReference>
<dbReference type="GO" id="GO:0019677">
    <property type="term" value="P:NAD+ catabolic process"/>
    <property type="evidence" value="ECO:0007669"/>
    <property type="project" value="TreeGrafter"/>
</dbReference>
<dbReference type="AlphaFoldDB" id="D2U3P9"/>
<comment type="cofactor">
    <cofactor evidence="9">
        <name>Zn(2+)</name>
        <dbReference type="ChEBI" id="CHEBI:29105"/>
    </cofactor>
    <text evidence="9">Binds 1 zinc ion per subunit.</text>
</comment>
<dbReference type="SUPFAM" id="SSF55811">
    <property type="entry name" value="Nudix"/>
    <property type="match status" value="2"/>
</dbReference>
<feature type="binding site" evidence="9">
    <location>
        <position position="221"/>
    </location>
    <ligand>
        <name>a divalent metal cation</name>
        <dbReference type="ChEBI" id="CHEBI:60240"/>
        <label>1</label>
    </ligand>
</feature>
<keyword evidence="6 9" id="KW-0520">NAD</keyword>
<dbReference type="GO" id="GO:0035529">
    <property type="term" value="F:NADH pyrophosphatase activity"/>
    <property type="evidence" value="ECO:0007669"/>
    <property type="project" value="TreeGrafter"/>
</dbReference>
<dbReference type="GO" id="GO:0000210">
    <property type="term" value="F:NAD+ diphosphatase activity"/>
    <property type="evidence" value="ECO:0007669"/>
    <property type="project" value="UniProtKB-UniRule"/>
</dbReference>
<comment type="catalytic activity">
    <reaction evidence="9">
        <text>NAD(+) + H2O = beta-nicotinamide D-ribonucleotide + AMP + 2 H(+)</text>
        <dbReference type="Rhea" id="RHEA:11800"/>
        <dbReference type="ChEBI" id="CHEBI:14649"/>
        <dbReference type="ChEBI" id="CHEBI:15377"/>
        <dbReference type="ChEBI" id="CHEBI:15378"/>
        <dbReference type="ChEBI" id="CHEBI:57540"/>
        <dbReference type="ChEBI" id="CHEBI:456215"/>
        <dbReference type="EC" id="3.6.1.22"/>
    </reaction>
</comment>
<protein>
    <recommendedName>
        <fullName evidence="9">NAD-capped RNA hydrolase NudC</fullName>
        <shortName evidence="9">DeNADding enzyme NudC</shortName>
        <ecNumber evidence="9">3.6.1.-</ecNumber>
    </recommendedName>
    <alternativeName>
        <fullName evidence="9">NADH pyrophosphatase</fullName>
        <ecNumber evidence="9">3.6.1.22</ecNumber>
    </alternativeName>
</protein>
<keyword evidence="7 9" id="KW-0464">Manganese</keyword>
<dbReference type="EMBL" id="CP123523">
    <property type="protein sequence ID" value="WGM05657.1"/>
    <property type="molecule type" value="Genomic_DNA"/>
</dbReference>
<evidence type="ECO:0000256" key="7">
    <source>
        <dbReference type="ARBA" id="ARBA00023211"/>
    </source>
</evidence>
<feature type="binding site" evidence="9">
    <location>
        <position position="102"/>
    </location>
    <ligand>
        <name>Zn(2+)</name>
        <dbReference type="ChEBI" id="CHEBI:29105"/>
    </ligand>
</feature>
<dbReference type="InterPro" id="IPR015797">
    <property type="entry name" value="NUDIX_hydrolase-like_dom_sf"/>
</dbReference>
<dbReference type="PROSITE" id="PS00893">
    <property type="entry name" value="NUDIX_BOX"/>
    <property type="match status" value="1"/>
</dbReference>
<sequence length="263" mass="30012">MIRKQLTGTETGWWVVSSGGRIWLPKGDLPKGSAQFWLLIGKEALAIGEWQAETIWLIMAKSPTDMCSPRRLASQDEGLFKLVGRGIQLAEFYRSHHYCGYCGNKMTTSLTEWACLCGHCHERYYPQIAPCIIVAIRRADHILLAQHRRHKKKPIFTVLAGFVELGETIEEAVKREVKEESNIEISNIRYIASQPWPFPHSLMIGFLADYASGEIQANPDELISADWYHHNKLPLIPPPDTIARRLIEDTLALCRQENNDLYK</sequence>
<dbReference type="InterPro" id="IPR049734">
    <property type="entry name" value="NudC-like_C"/>
</dbReference>
<reference evidence="11" key="1">
    <citation type="journal article" date="2010" name="Insect Mol. Biol.">
        <title>The draft genome sequence of Arsenophonus nasoniae, son-killer bacterium of Nasonia vitripennis, reveals genes associated with virulence and symbiosis.</title>
        <authorList>
            <person name="Wilkes T."/>
            <person name="Darby A.C."/>
            <person name="Choi J."/>
            <person name="Colborne J.K."/>
            <person name="Werren J.H."/>
            <person name="Hurst G.D.D."/>
        </authorList>
    </citation>
    <scope>NUCLEOTIDE SEQUENCE</scope>
</reference>
<evidence type="ECO:0000313" key="16">
    <source>
        <dbReference type="Proteomes" id="UP000295134"/>
    </source>
</evidence>
<keyword evidence="4 9" id="KW-0862">Zinc</keyword>
<dbReference type="FunFam" id="3.90.79.10:FF:000004">
    <property type="entry name" value="NADH pyrophosphatase"/>
    <property type="match status" value="1"/>
</dbReference>